<proteinExistence type="predicted"/>
<evidence type="ECO:0000256" key="2">
    <source>
        <dbReference type="ARBA" id="ARBA00022692"/>
    </source>
</evidence>
<accession>A0A0D8XCT9</accession>
<dbReference type="OrthoDB" id="5819201at2759"/>
<comment type="subcellular location">
    <subcellularLocation>
        <location evidence="1">Membrane</location>
        <topology evidence="1">Multi-pass membrane protein</topology>
    </subcellularLocation>
</comment>
<evidence type="ECO:0000313" key="7">
    <source>
        <dbReference type="Proteomes" id="UP000053766"/>
    </source>
</evidence>
<keyword evidence="3 5" id="KW-1133">Transmembrane helix</keyword>
<keyword evidence="4 5" id="KW-0472">Membrane</keyword>
<reference evidence="6 7" key="1">
    <citation type="submission" date="2013-11" db="EMBL/GenBank/DDBJ databases">
        <title>Draft genome of the bovine lungworm Dictyocaulus viviparus.</title>
        <authorList>
            <person name="Mitreva M."/>
        </authorList>
    </citation>
    <scope>NUCLEOTIDE SEQUENCE [LARGE SCALE GENOMIC DNA]</scope>
    <source>
        <strain evidence="6 7">HannoverDv2000</strain>
    </source>
</reference>
<dbReference type="Pfam" id="PF10292">
    <property type="entry name" value="7TM_GPCR_Srab"/>
    <property type="match status" value="1"/>
</dbReference>
<keyword evidence="2 5" id="KW-0812">Transmembrane</keyword>
<dbReference type="PANTHER" id="PTHR46561">
    <property type="entry name" value="SERPENTINE RECEPTOR, CLASS AB (CLASS A-LIKE)-RELATED"/>
    <property type="match status" value="1"/>
</dbReference>
<feature type="transmembrane region" description="Helical" evidence="5">
    <location>
        <begin position="255"/>
        <end position="272"/>
    </location>
</feature>
<name>A0A0D8XCT9_DICVI</name>
<feature type="transmembrane region" description="Helical" evidence="5">
    <location>
        <begin position="163"/>
        <end position="184"/>
    </location>
</feature>
<evidence type="ECO:0000313" key="6">
    <source>
        <dbReference type="EMBL" id="KJH41592.1"/>
    </source>
</evidence>
<evidence type="ECO:0000256" key="1">
    <source>
        <dbReference type="ARBA" id="ARBA00004141"/>
    </source>
</evidence>
<dbReference type="InterPro" id="IPR019408">
    <property type="entry name" value="7TM_GPCR_serpentine_rcpt_Srab"/>
</dbReference>
<evidence type="ECO:0008006" key="8">
    <source>
        <dbReference type="Google" id="ProtNLM"/>
    </source>
</evidence>
<evidence type="ECO:0000256" key="3">
    <source>
        <dbReference type="ARBA" id="ARBA00022989"/>
    </source>
</evidence>
<feature type="transmembrane region" description="Helical" evidence="5">
    <location>
        <begin position="109"/>
        <end position="131"/>
    </location>
</feature>
<reference evidence="7" key="2">
    <citation type="journal article" date="2016" name="Sci. Rep.">
        <title>Dictyocaulus viviparus genome, variome and transcriptome elucidate lungworm biology and support future intervention.</title>
        <authorList>
            <person name="McNulty S.N."/>
            <person name="Strube C."/>
            <person name="Rosa B.A."/>
            <person name="Martin J.C."/>
            <person name="Tyagi R."/>
            <person name="Choi Y.J."/>
            <person name="Wang Q."/>
            <person name="Hallsworth Pepin K."/>
            <person name="Zhang X."/>
            <person name="Ozersky P."/>
            <person name="Wilson R.K."/>
            <person name="Sternberg P.W."/>
            <person name="Gasser R.B."/>
            <person name="Mitreva M."/>
        </authorList>
    </citation>
    <scope>NUCLEOTIDE SEQUENCE [LARGE SCALE GENOMIC DNA]</scope>
    <source>
        <strain evidence="7">HannoverDv2000</strain>
    </source>
</reference>
<keyword evidence="7" id="KW-1185">Reference proteome</keyword>
<feature type="transmembrane region" description="Helical" evidence="5">
    <location>
        <begin position="63"/>
        <end position="83"/>
    </location>
</feature>
<dbReference type="GO" id="GO:0016020">
    <property type="term" value="C:membrane"/>
    <property type="evidence" value="ECO:0007669"/>
    <property type="project" value="UniProtKB-SubCell"/>
</dbReference>
<dbReference type="Proteomes" id="UP000053766">
    <property type="component" value="Unassembled WGS sequence"/>
</dbReference>
<dbReference type="Gene3D" id="1.20.1070.10">
    <property type="entry name" value="Rhodopsin 7-helix transmembrane proteins"/>
    <property type="match status" value="1"/>
</dbReference>
<organism evidence="6 7">
    <name type="scientific">Dictyocaulus viviparus</name>
    <name type="common">Bovine lungworm</name>
    <dbReference type="NCBI Taxonomy" id="29172"/>
    <lineage>
        <taxon>Eukaryota</taxon>
        <taxon>Metazoa</taxon>
        <taxon>Ecdysozoa</taxon>
        <taxon>Nematoda</taxon>
        <taxon>Chromadorea</taxon>
        <taxon>Rhabditida</taxon>
        <taxon>Rhabditina</taxon>
        <taxon>Rhabditomorpha</taxon>
        <taxon>Strongyloidea</taxon>
        <taxon>Metastrongylidae</taxon>
        <taxon>Dictyocaulus</taxon>
    </lineage>
</organism>
<sequence length="306" mass="35671">MTHIIKLITNVNPCDIDFDVTFCFICRFITTTCTYSHTTVLFGLLLERVIATKFAATYEKTSIIIGFGIVVTAISVAILLSYAKIHKFFLNKSMIYCSSLTFSTHLDNIAVHATLLSMLLVTIVVFAIIFIQNRNLRKRITRSINEKYQASENLRILRLMGPVLMLHFIAYPTYFAVTLIMQIVKNFIESEKFRLIYSACYDHTKYQRKISGIRKLTNITIDGSRVDVTFYSLSNIFCCYVNYANREKFHRKREISLNIFSLLLSILWYSIIQTKKHEEKDNAVFHRTAPQQENNIYFQNYTAMWN</sequence>
<protein>
    <recommendedName>
        <fullName evidence="8">G-protein coupled receptors family 1 profile domain-containing protein</fullName>
    </recommendedName>
</protein>
<evidence type="ECO:0000256" key="5">
    <source>
        <dbReference type="SAM" id="Phobius"/>
    </source>
</evidence>
<dbReference type="InterPro" id="IPR053286">
    <property type="entry name" value="Nematode_rcpt-like_srab"/>
</dbReference>
<dbReference type="EMBL" id="KN716792">
    <property type="protein sequence ID" value="KJH41592.1"/>
    <property type="molecule type" value="Genomic_DNA"/>
</dbReference>
<gene>
    <name evidence="6" type="ORF">DICVIV_12428</name>
</gene>
<evidence type="ECO:0000256" key="4">
    <source>
        <dbReference type="ARBA" id="ARBA00023136"/>
    </source>
</evidence>
<dbReference type="AlphaFoldDB" id="A0A0D8XCT9"/>
<dbReference type="PANTHER" id="PTHR46561:SF11">
    <property type="entry name" value="SERPENTINE RECEPTOR CLASS ALPHA_BETA-14"/>
    <property type="match status" value="1"/>
</dbReference>